<evidence type="ECO:0000313" key="2">
    <source>
        <dbReference type="Proteomes" id="UP000509222"/>
    </source>
</evidence>
<sequence>MKWLPTRKNKVEAFWKWFKENEHTYFGVTRGNQEELFAVLQRKLQKVNKHLVFEFSVEPVGGKREFTISADGMLDAFDAVFDLHEAAPELERFDIVAFRQPSEEEFSVQFGSRHLAWGDVYYTALQDIEHEEVSLTLYVKGLTKDNEDELSPALFILLDSVIGEYNMGVHVGNVEFRPYEAQPHARPIQTVKEFFPVEAL</sequence>
<evidence type="ECO:0008006" key="3">
    <source>
        <dbReference type="Google" id="ProtNLM"/>
    </source>
</evidence>
<proteinExistence type="predicted"/>
<organism evidence="1 2">
    <name type="scientific">Planococcus glaciei</name>
    <dbReference type="NCBI Taxonomy" id="459472"/>
    <lineage>
        <taxon>Bacteria</taxon>
        <taxon>Bacillati</taxon>
        <taxon>Bacillota</taxon>
        <taxon>Bacilli</taxon>
        <taxon>Bacillales</taxon>
        <taxon>Caryophanaceae</taxon>
        <taxon>Planococcus</taxon>
    </lineage>
</organism>
<name>A0A7H8QBN0_9BACL</name>
<gene>
    <name evidence="1" type="ORF">HF394_10190</name>
</gene>
<protein>
    <recommendedName>
        <fullName evidence="3">DUF695 domain-containing protein</fullName>
    </recommendedName>
</protein>
<evidence type="ECO:0000313" key="1">
    <source>
        <dbReference type="EMBL" id="QKX50921.1"/>
    </source>
</evidence>
<dbReference type="EMBL" id="CP051177">
    <property type="protein sequence ID" value="QKX50921.1"/>
    <property type="molecule type" value="Genomic_DNA"/>
</dbReference>
<reference evidence="2" key="1">
    <citation type="submission" date="2020-06" db="EMBL/GenBank/DDBJ databases">
        <title>Isolation of Planomicrobium glaciei.</title>
        <authorList>
            <person name="Malisova L."/>
            <person name="Safrankova R."/>
            <person name="Jakubu V."/>
            <person name="Spanelova P."/>
        </authorList>
    </citation>
    <scope>NUCLEOTIDE SEQUENCE [LARGE SCALE GENOMIC DNA]</scope>
    <source>
        <strain evidence="2">NRL-ATB46093</strain>
    </source>
</reference>
<dbReference type="RefSeq" id="WP_036802038.1">
    <property type="nucleotide sequence ID" value="NZ_CP051177.1"/>
</dbReference>
<dbReference type="AlphaFoldDB" id="A0A7H8QBN0"/>
<keyword evidence="2" id="KW-1185">Reference proteome</keyword>
<accession>A0A7H8QBN0</accession>
<dbReference type="Proteomes" id="UP000509222">
    <property type="component" value="Chromosome"/>
</dbReference>